<gene>
    <name evidence="1" type="ORF">IAD22_05960</name>
</gene>
<comment type="caution">
    <text evidence="1">The sequence shown here is derived from an EMBL/GenBank/DDBJ whole genome shotgun (WGS) entry which is preliminary data.</text>
</comment>
<accession>A0A9D1S7W0</accession>
<dbReference type="Proteomes" id="UP000824118">
    <property type="component" value="Unassembled WGS sequence"/>
</dbReference>
<evidence type="ECO:0000313" key="2">
    <source>
        <dbReference type="Proteomes" id="UP000824118"/>
    </source>
</evidence>
<name>A0A9D1S7W0_9FIRM</name>
<dbReference type="EMBL" id="DVNG01000088">
    <property type="protein sequence ID" value="HIU50539.1"/>
    <property type="molecule type" value="Genomic_DNA"/>
</dbReference>
<evidence type="ECO:0008006" key="3">
    <source>
        <dbReference type="Google" id="ProtNLM"/>
    </source>
</evidence>
<proteinExistence type="predicted"/>
<protein>
    <recommendedName>
        <fullName evidence="3">STI1 domain-containing protein</fullName>
    </recommendedName>
</protein>
<reference evidence="1" key="2">
    <citation type="journal article" date="2021" name="PeerJ">
        <title>Extensive microbial diversity within the chicken gut microbiome revealed by metagenomics and culture.</title>
        <authorList>
            <person name="Gilroy R."/>
            <person name="Ravi A."/>
            <person name="Getino M."/>
            <person name="Pursley I."/>
            <person name="Horton D.L."/>
            <person name="Alikhan N.F."/>
            <person name="Baker D."/>
            <person name="Gharbi K."/>
            <person name="Hall N."/>
            <person name="Watson M."/>
            <person name="Adriaenssens E.M."/>
            <person name="Foster-Nyarko E."/>
            <person name="Jarju S."/>
            <person name="Secka A."/>
            <person name="Antonio M."/>
            <person name="Oren A."/>
            <person name="Chaudhuri R.R."/>
            <person name="La Ragione R."/>
            <person name="Hildebrand F."/>
            <person name="Pallen M.J."/>
        </authorList>
    </citation>
    <scope>NUCLEOTIDE SEQUENCE</scope>
    <source>
        <strain evidence="1">ChiGjej1B1-1684</strain>
    </source>
</reference>
<organism evidence="1 2">
    <name type="scientific">Candidatus Limousia pullorum</name>
    <dbReference type="NCBI Taxonomy" id="2840860"/>
    <lineage>
        <taxon>Bacteria</taxon>
        <taxon>Bacillati</taxon>
        <taxon>Bacillota</taxon>
        <taxon>Clostridia</taxon>
        <taxon>Eubacteriales</taxon>
        <taxon>Oscillospiraceae</taxon>
        <taxon>Oscillospiraceae incertae sedis</taxon>
        <taxon>Candidatus Limousia</taxon>
    </lineage>
</organism>
<dbReference type="AlphaFoldDB" id="A0A9D1S7W0"/>
<sequence length="85" mass="9387">MANNDKLFNLLNALLKNNSAGQNISAEQVQNMAQQGSPNEILKNLDPQNAQKVKEILNNPKEMEKIMNSPQAQSLLKKLRGNSNG</sequence>
<reference evidence="1" key="1">
    <citation type="submission" date="2020-10" db="EMBL/GenBank/DDBJ databases">
        <authorList>
            <person name="Gilroy R."/>
        </authorList>
    </citation>
    <scope>NUCLEOTIDE SEQUENCE</scope>
    <source>
        <strain evidence="1">ChiGjej1B1-1684</strain>
    </source>
</reference>
<evidence type="ECO:0000313" key="1">
    <source>
        <dbReference type="EMBL" id="HIU50539.1"/>
    </source>
</evidence>